<geneLocation type="plasmid" evidence="4 5">
    <name>pSTA7437.02</name>
</geneLocation>
<dbReference type="Gene3D" id="1.10.357.40">
    <property type="entry name" value="YbiA-like"/>
    <property type="match status" value="1"/>
</dbReference>
<evidence type="ECO:0000259" key="3">
    <source>
        <dbReference type="Pfam" id="PF08719"/>
    </source>
</evidence>
<keyword evidence="5" id="KW-1185">Reference proteome</keyword>
<evidence type="ECO:0000313" key="4">
    <source>
        <dbReference type="EMBL" id="AFZ38266.1"/>
    </source>
</evidence>
<evidence type="ECO:0000256" key="1">
    <source>
        <dbReference type="ARBA" id="ARBA00000022"/>
    </source>
</evidence>
<dbReference type="RefSeq" id="WP_015195643.1">
    <property type="nucleotide sequence ID" value="NC_019749.1"/>
</dbReference>
<keyword evidence="4" id="KW-0614">Plasmid</keyword>
<dbReference type="SUPFAM" id="SSF143990">
    <property type="entry name" value="YbiA-like"/>
    <property type="match status" value="1"/>
</dbReference>
<organism evidence="4 5">
    <name type="scientific">Stanieria cyanosphaera (strain ATCC 29371 / PCC 7437)</name>
    <dbReference type="NCBI Taxonomy" id="111780"/>
    <lineage>
        <taxon>Bacteria</taxon>
        <taxon>Bacillati</taxon>
        <taxon>Cyanobacteriota</taxon>
        <taxon>Cyanophyceae</taxon>
        <taxon>Pleurocapsales</taxon>
        <taxon>Dermocarpellaceae</taxon>
        <taxon>Stanieria</taxon>
    </lineage>
</organism>
<dbReference type="EMBL" id="CP003655">
    <property type="protein sequence ID" value="AFZ38266.1"/>
    <property type="molecule type" value="Genomic_DNA"/>
</dbReference>
<dbReference type="CDD" id="cd15457">
    <property type="entry name" value="NADAR"/>
    <property type="match status" value="1"/>
</dbReference>
<evidence type="ECO:0000256" key="2">
    <source>
        <dbReference type="ARBA" id="ARBA00000751"/>
    </source>
</evidence>
<sequence length="173" mass="20430">MTIYFYDAGENPYGCFSNFAFYRVQLSIFWCRTSEHYFQAQKFEGSSSTEREAKRNDFLLKEILAAKTPELAIALAENYRQFWRSDWEEVKDQIMHQGVLSKFNSHRDIRKILLSTGELEIVYHSPSDYYWGCGEDGTGDNKLGKILMSVRNILQKKTERLKNHPSASYRWWL</sequence>
<dbReference type="NCBIfam" id="TIGR02464">
    <property type="entry name" value="ribofla_fusion"/>
    <property type="match status" value="1"/>
</dbReference>
<feature type="domain" description="NADAR" evidence="3">
    <location>
        <begin position="4"/>
        <end position="154"/>
    </location>
</feature>
<evidence type="ECO:0000313" key="5">
    <source>
        <dbReference type="Proteomes" id="UP000010473"/>
    </source>
</evidence>
<dbReference type="HOGENOM" id="CLU_084247_3_1_3"/>
<accession>K9Y1I3</accession>
<name>K9Y1I3_STAC7</name>
<dbReference type="InterPro" id="IPR012816">
    <property type="entry name" value="NADAR"/>
</dbReference>
<comment type="catalytic activity">
    <reaction evidence="1">
        <text>5-amino-6-(5-phospho-D-ribosylamino)uracil + H2O = 5,6-diaminouracil + D-ribose 5-phosphate</text>
        <dbReference type="Rhea" id="RHEA:55020"/>
        <dbReference type="ChEBI" id="CHEBI:15377"/>
        <dbReference type="ChEBI" id="CHEBI:46252"/>
        <dbReference type="ChEBI" id="CHEBI:58453"/>
        <dbReference type="ChEBI" id="CHEBI:78346"/>
    </reaction>
</comment>
<dbReference type="OrthoDB" id="67297at2"/>
<dbReference type="Pfam" id="PF08719">
    <property type="entry name" value="NADAR"/>
    <property type="match status" value="1"/>
</dbReference>
<reference evidence="5" key="1">
    <citation type="journal article" date="2013" name="Proc. Natl. Acad. Sci. U.S.A.">
        <title>Improving the coverage of the cyanobacterial phylum using diversity-driven genome sequencing.</title>
        <authorList>
            <person name="Shih P.M."/>
            <person name="Wu D."/>
            <person name="Latifi A."/>
            <person name="Axen S.D."/>
            <person name="Fewer D.P."/>
            <person name="Talla E."/>
            <person name="Calteau A."/>
            <person name="Cai F."/>
            <person name="Tandeau de Marsac N."/>
            <person name="Rippka R."/>
            <person name="Herdman M."/>
            <person name="Sivonen K."/>
            <person name="Coursin T."/>
            <person name="Laurent T."/>
            <person name="Goodwin L."/>
            <person name="Nolan M."/>
            <person name="Davenport K.W."/>
            <person name="Han C.S."/>
            <person name="Rubin E.M."/>
            <person name="Eisen J.A."/>
            <person name="Woyke T."/>
            <person name="Gugger M."/>
            <person name="Kerfeld C.A."/>
        </authorList>
    </citation>
    <scope>NUCLEOTIDE SEQUENCE [LARGE SCALE GENOMIC DNA]</scope>
    <source>
        <strain evidence="5">ATCC 29371 / PCC 7437</strain>
        <plasmid evidence="5">Plasmid pSTA7437.02</plasmid>
    </source>
</reference>
<proteinExistence type="predicted"/>
<dbReference type="AlphaFoldDB" id="K9Y1I3"/>
<dbReference type="KEGG" id="scs:Sta7437_4833"/>
<comment type="catalytic activity">
    <reaction evidence="2">
        <text>2,5-diamino-6-hydroxy-4-(5-phosphoribosylamino)-pyrimidine + H2O = 2,5,6-triamino-4-hydroxypyrimidine + D-ribose 5-phosphate</text>
        <dbReference type="Rhea" id="RHEA:23436"/>
        <dbReference type="ChEBI" id="CHEBI:15377"/>
        <dbReference type="ChEBI" id="CHEBI:58614"/>
        <dbReference type="ChEBI" id="CHEBI:78346"/>
        <dbReference type="ChEBI" id="CHEBI:137796"/>
    </reaction>
</comment>
<gene>
    <name evidence="4" type="ordered locus">Sta7437_4833</name>
</gene>
<dbReference type="Proteomes" id="UP000010473">
    <property type="component" value="Plasmid pSTA7437.02"/>
</dbReference>
<dbReference type="InterPro" id="IPR037238">
    <property type="entry name" value="YbiA-like_sf"/>
</dbReference>
<protein>
    <recommendedName>
        <fullName evidence="3">NADAR domain-containing protein</fullName>
    </recommendedName>
</protein>